<dbReference type="InterPro" id="IPR038538">
    <property type="entry name" value="MTERF_sf"/>
</dbReference>
<keyword evidence="5" id="KW-1185">Reference proteome</keyword>
<dbReference type="Gene3D" id="1.25.70.10">
    <property type="entry name" value="Transcription termination factor 3, mitochondrial"/>
    <property type="match status" value="1"/>
</dbReference>
<proteinExistence type="inferred from homology"/>
<dbReference type="GO" id="GO:0003676">
    <property type="term" value="F:nucleic acid binding"/>
    <property type="evidence" value="ECO:0007669"/>
    <property type="project" value="InterPro"/>
</dbReference>
<comment type="similarity">
    <text evidence="1">Belongs to the mTERF family.</text>
</comment>
<evidence type="ECO:0000256" key="3">
    <source>
        <dbReference type="ARBA" id="ARBA00022946"/>
    </source>
</evidence>
<evidence type="ECO:0000256" key="2">
    <source>
        <dbReference type="ARBA" id="ARBA00022472"/>
    </source>
</evidence>
<keyword evidence="3" id="KW-0809">Transit peptide</keyword>
<name>A0A176VM76_MARPO</name>
<gene>
    <name evidence="4" type="ORF">AXG93_606s1100</name>
</gene>
<keyword evidence="2" id="KW-0804">Transcription</keyword>
<evidence type="ECO:0008006" key="6">
    <source>
        <dbReference type="Google" id="ProtNLM"/>
    </source>
</evidence>
<accession>A0A176VM76</accession>
<dbReference type="EMBL" id="LVLJ01003548">
    <property type="protein sequence ID" value="OAE21025.1"/>
    <property type="molecule type" value="Genomic_DNA"/>
</dbReference>
<keyword evidence="2" id="KW-0806">Transcription termination</keyword>
<dbReference type="InterPro" id="IPR003690">
    <property type="entry name" value="MTERF"/>
</dbReference>
<keyword evidence="2" id="KW-0805">Transcription regulation</keyword>
<evidence type="ECO:0000256" key="1">
    <source>
        <dbReference type="ARBA" id="ARBA00007692"/>
    </source>
</evidence>
<dbReference type="GO" id="GO:0006353">
    <property type="term" value="P:DNA-templated transcription termination"/>
    <property type="evidence" value="ECO:0007669"/>
    <property type="project" value="UniProtKB-KW"/>
</dbReference>
<evidence type="ECO:0000313" key="5">
    <source>
        <dbReference type="Proteomes" id="UP000077202"/>
    </source>
</evidence>
<comment type="caution">
    <text evidence="4">The sequence shown here is derived from an EMBL/GenBank/DDBJ whole genome shotgun (WGS) entry which is preliminary data.</text>
</comment>
<dbReference type="Pfam" id="PF02536">
    <property type="entry name" value="mTERF"/>
    <property type="match status" value="1"/>
</dbReference>
<dbReference type="Proteomes" id="UP000077202">
    <property type="component" value="Unassembled WGS sequence"/>
</dbReference>
<protein>
    <recommendedName>
        <fullName evidence="6">Mitochondrial transcription termination factor family protein</fullName>
    </recommendedName>
</protein>
<organism evidence="4 5">
    <name type="scientific">Marchantia polymorpha subsp. ruderalis</name>
    <dbReference type="NCBI Taxonomy" id="1480154"/>
    <lineage>
        <taxon>Eukaryota</taxon>
        <taxon>Viridiplantae</taxon>
        <taxon>Streptophyta</taxon>
        <taxon>Embryophyta</taxon>
        <taxon>Marchantiophyta</taxon>
        <taxon>Marchantiopsida</taxon>
        <taxon>Marchantiidae</taxon>
        <taxon>Marchantiales</taxon>
        <taxon>Marchantiaceae</taxon>
        <taxon>Marchantia</taxon>
    </lineage>
</organism>
<dbReference type="AlphaFoldDB" id="A0A176VM76"/>
<reference evidence="4" key="1">
    <citation type="submission" date="2016-03" db="EMBL/GenBank/DDBJ databases">
        <title>Mechanisms controlling the formation of the plant cell surface in tip-growing cells are functionally conserved among land plants.</title>
        <authorList>
            <person name="Honkanen S."/>
            <person name="Jones V.A."/>
            <person name="Morieri G."/>
            <person name="Champion C."/>
            <person name="Hetherington A.J."/>
            <person name="Kelly S."/>
            <person name="Saint-Marcoux D."/>
            <person name="Proust H."/>
            <person name="Prescott H."/>
            <person name="Dolan L."/>
        </authorList>
    </citation>
    <scope>NUCLEOTIDE SEQUENCE [LARGE SCALE GENOMIC DNA]</scope>
    <source>
        <tissue evidence="4">Whole gametophyte</tissue>
    </source>
</reference>
<evidence type="ECO:0000313" key="4">
    <source>
        <dbReference type="EMBL" id="OAE21025.1"/>
    </source>
</evidence>
<sequence>MRSDESDVAFSMDDRSFHDVPGYSLPPFVLALHLTLPQFGMRSTNRFKRARSILTDQGAHELSNRALCLLSAKMYAKPGLIYTLKDVRFPVYTGKCTMLLSERSELEIEGRCSMPGPASRRKFARELSFIDKSLLSRYTLKTRHGLHTERTTGFHLSTYRSNHHTTTCKATEGVKNKVKFAREELTAQQLEQWVEASKYLEGWGFDSEETDKILGKAFGWVHSPYWTEEMLQTMPEVKTISTVMDLAKSTGLTDDQLAAVVKKFPELLNCIDTIETNIGILDKEWGIKGNTLKNLIIRKPQVLGYNVDCKGDCVAQCTRCWVRF</sequence>